<keyword evidence="3" id="KW-1185">Reference proteome</keyword>
<dbReference type="EMBL" id="CAKOFQ010007486">
    <property type="protein sequence ID" value="CAH2002206.1"/>
    <property type="molecule type" value="Genomic_DNA"/>
</dbReference>
<feature type="transmembrane region" description="Helical" evidence="1">
    <location>
        <begin position="89"/>
        <end position="110"/>
    </location>
</feature>
<evidence type="ECO:0000313" key="2">
    <source>
        <dbReference type="EMBL" id="CAH2002206.1"/>
    </source>
</evidence>
<keyword evidence="1" id="KW-0472">Membrane</keyword>
<keyword evidence="1" id="KW-1133">Transmembrane helix</keyword>
<evidence type="ECO:0000313" key="3">
    <source>
        <dbReference type="Proteomes" id="UP001152888"/>
    </source>
</evidence>
<dbReference type="AlphaFoldDB" id="A0A9P0LNI7"/>
<comment type="caution">
    <text evidence="2">The sequence shown here is derived from an EMBL/GenBank/DDBJ whole genome shotgun (WGS) entry which is preliminary data.</text>
</comment>
<organism evidence="2 3">
    <name type="scientific">Acanthoscelides obtectus</name>
    <name type="common">Bean weevil</name>
    <name type="synonym">Bruchus obtectus</name>
    <dbReference type="NCBI Taxonomy" id="200917"/>
    <lineage>
        <taxon>Eukaryota</taxon>
        <taxon>Metazoa</taxon>
        <taxon>Ecdysozoa</taxon>
        <taxon>Arthropoda</taxon>
        <taxon>Hexapoda</taxon>
        <taxon>Insecta</taxon>
        <taxon>Pterygota</taxon>
        <taxon>Neoptera</taxon>
        <taxon>Endopterygota</taxon>
        <taxon>Coleoptera</taxon>
        <taxon>Polyphaga</taxon>
        <taxon>Cucujiformia</taxon>
        <taxon>Chrysomeloidea</taxon>
        <taxon>Chrysomelidae</taxon>
        <taxon>Bruchinae</taxon>
        <taxon>Bruchini</taxon>
        <taxon>Acanthoscelides</taxon>
    </lineage>
</organism>
<dbReference type="Proteomes" id="UP001152888">
    <property type="component" value="Unassembled WGS sequence"/>
</dbReference>
<keyword evidence="1" id="KW-0812">Transmembrane</keyword>
<evidence type="ECO:0000256" key="1">
    <source>
        <dbReference type="SAM" id="Phobius"/>
    </source>
</evidence>
<gene>
    <name evidence="2" type="ORF">ACAOBT_LOCUS26666</name>
</gene>
<protein>
    <submittedName>
        <fullName evidence="2">Uncharacterized protein</fullName>
    </submittedName>
</protein>
<sequence>MNDERLRSIKSKIKCIKNTNGQGADVLIWMRKGFLQSEVFVKNLKRIIDAGFIEKWTNYLNLHDISQGLVDRKEAIKDTEIRFEEIKTIFVLLLVGYALAASVLILELWYSKRSRKY</sequence>
<dbReference type="OrthoDB" id="6506757at2759"/>
<proteinExistence type="predicted"/>
<name>A0A9P0LNI7_ACAOB</name>
<reference evidence="2" key="1">
    <citation type="submission" date="2022-03" db="EMBL/GenBank/DDBJ databases">
        <authorList>
            <person name="Sayadi A."/>
        </authorList>
    </citation>
    <scope>NUCLEOTIDE SEQUENCE</scope>
</reference>
<accession>A0A9P0LNI7</accession>